<keyword evidence="12" id="KW-1185">Reference proteome</keyword>
<evidence type="ECO:0000256" key="6">
    <source>
        <dbReference type="ARBA" id="ARBA00022737"/>
    </source>
</evidence>
<evidence type="ECO:0000256" key="4">
    <source>
        <dbReference type="ARBA" id="ARBA00022679"/>
    </source>
</evidence>
<evidence type="ECO:0000256" key="9">
    <source>
        <dbReference type="ARBA" id="ARBA00032766"/>
    </source>
</evidence>
<proteinExistence type="inferred from homology"/>
<dbReference type="Pfam" id="PF00432">
    <property type="entry name" value="Prenyltrans"/>
    <property type="match status" value="2"/>
</dbReference>
<evidence type="ECO:0000313" key="12">
    <source>
        <dbReference type="Proteomes" id="UP000698059"/>
    </source>
</evidence>
<keyword evidence="7" id="KW-0862">Zinc</keyword>
<sequence length="567" mass="61226">MSQILASPPTTPDLWCTYAAVRALSWMERGDRTSRLGETVAFVRGRRNADAGYAWSKGMMSDAWATFYCTATLADLGQPIDDVAATAQWLRSTWTGEAFGMMPGQSAEVWATHFSTRTAIEVCGVDVPDRQALLHWLQRLQAPNGGLGWSPDHAATGDADVRACYYGVAAWRALASRERVDPPWDVSALIAWLRARQTAVGGFVFAPGDDVPCMWATFRAVGALATLGAAPATDPTAWILDQRDESGAFRRWPGYEVTDVWASFCAIGALRELGGVPTEVADAAERRLAELSCEGGGFTYREPQRAADALNTSAAALLLAPQDPELDVARRWLEGCLLPNENGIMYMPGRGAEVRCTLWALQAGAFRDSPRTLEAIGSWLGELQNPDGGVGYWKGRGSDLVSTASAVEILGLSGARDALDRNRLVGFVRACAGPGHVEFGNVPGAPPTARSTFHALRILQVAGRADRGDVLDVLERHGVRSGGWANEGRRMPDLLTTYEAVTTADRFGIGVEWDRLNAFLDRTSSGGRVAWSPLAPATDEPMARAMHELLRRRASRTAQPLPALSLS</sequence>
<gene>
    <name evidence="11" type="ORF">JOD49_001872</name>
</gene>
<feature type="domain" description="Prenyltransferase alpha-alpha toroid" evidence="10">
    <location>
        <begin position="62"/>
        <end position="230"/>
    </location>
</feature>
<organism evidence="11 12">
    <name type="scientific">Oerskovia jenensis</name>
    <dbReference type="NCBI Taxonomy" id="162169"/>
    <lineage>
        <taxon>Bacteria</taxon>
        <taxon>Bacillati</taxon>
        <taxon>Actinomycetota</taxon>
        <taxon>Actinomycetes</taxon>
        <taxon>Micrococcales</taxon>
        <taxon>Cellulomonadaceae</taxon>
        <taxon>Oerskovia</taxon>
    </lineage>
</organism>
<dbReference type="RefSeq" id="WP_205306966.1">
    <property type="nucleotide sequence ID" value="NZ_BAAAVF010000009.1"/>
</dbReference>
<comment type="similarity">
    <text evidence="2">Belongs to the protein prenyltransferase subunit beta family.</text>
</comment>
<accession>A0ABS2LF86</accession>
<evidence type="ECO:0000256" key="7">
    <source>
        <dbReference type="ARBA" id="ARBA00022833"/>
    </source>
</evidence>
<dbReference type="Gene3D" id="1.50.10.20">
    <property type="match status" value="3"/>
</dbReference>
<evidence type="ECO:0000313" key="11">
    <source>
        <dbReference type="EMBL" id="MBM7478952.1"/>
    </source>
</evidence>
<evidence type="ECO:0000256" key="2">
    <source>
        <dbReference type="ARBA" id="ARBA00010497"/>
    </source>
</evidence>
<reference evidence="11 12" key="1">
    <citation type="submission" date="2021-01" db="EMBL/GenBank/DDBJ databases">
        <title>Sequencing the genomes of 1000 actinobacteria strains.</title>
        <authorList>
            <person name="Klenk H.-P."/>
        </authorList>
    </citation>
    <scope>NUCLEOTIDE SEQUENCE [LARGE SCALE GENOMIC DNA]</scope>
    <source>
        <strain evidence="11 12">DSM 46000</strain>
    </source>
</reference>
<dbReference type="CDD" id="cd00688">
    <property type="entry name" value="ISOPREN_C2_like"/>
    <property type="match status" value="1"/>
</dbReference>
<evidence type="ECO:0000256" key="8">
    <source>
        <dbReference type="ARBA" id="ARBA00030816"/>
    </source>
</evidence>
<dbReference type="Proteomes" id="UP000698059">
    <property type="component" value="Unassembled WGS sequence"/>
</dbReference>
<dbReference type="InterPro" id="IPR045089">
    <property type="entry name" value="PGGT1B-like"/>
</dbReference>
<keyword evidence="5" id="KW-0479">Metal-binding</keyword>
<evidence type="ECO:0000256" key="5">
    <source>
        <dbReference type="ARBA" id="ARBA00022723"/>
    </source>
</evidence>
<dbReference type="InterPro" id="IPR008930">
    <property type="entry name" value="Terpenoid_cyclase/PrenylTrfase"/>
</dbReference>
<keyword evidence="3" id="KW-0637">Prenyltransferase</keyword>
<comment type="cofactor">
    <cofactor evidence="1">
        <name>Zn(2+)</name>
        <dbReference type="ChEBI" id="CHEBI:29105"/>
    </cofactor>
</comment>
<keyword evidence="6" id="KW-0677">Repeat</keyword>
<evidence type="ECO:0000256" key="3">
    <source>
        <dbReference type="ARBA" id="ARBA00022602"/>
    </source>
</evidence>
<keyword evidence="4" id="KW-0808">Transferase</keyword>
<protein>
    <recommendedName>
        <fullName evidence="8">Geranylgeranyl transferase type II subunit beta</fullName>
    </recommendedName>
    <alternativeName>
        <fullName evidence="9">Type II protein geranyl-geranyltransferase subunit beta</fullName>
    </alternativeName>
</protein>
<evidence type="ECO:0000256" key="1">
    <source>
        <dbReference type="ARBA" id="ARBA00001947"/>
    </source>
</evidence>
<dbReference type="PANTHER" id="PTHR11774">
    <property type="entry name" value="GERANYLGERANYL TRANSFERASE TYPE BETA SUBUNIT"/>
    <property type="match status" value="1"/>
</dbReference>
<dbReference type="EMBL" id="JAFBBO010000001">
    <property type="protein sequence ID" value="MBM7478952.1"/>
    <property type="molecule type" value="Genomic_DNA"/>
</dbReference>
<comment type="caution">
    <text evidence="11">The sequence shown here is derived from an EMBL/GenBank/DDBJ whole genome shotgun (WGS) entry which is preliminary data.</text>
</comment>
<evidence type="ECO:0000259" key="10">
    <source>
        <dbReference type="Pfam" id="PF00432"/>
    </source>
</evidence>
<feature type="domain" description="Prenyltransferase alpha-alpha toroid" evidence="10">
    <location>
        <begin position="260"/>
        <end position="467"/>
    </location>
</feature>
<dbReference type="InterPro" id="IPR001330">
    <property type="entry name" value="Prenyltrans"/>
</dbReference>
<name>A0ABS2LF86_9CELL</name>
<dbReference type="PANTHER" id="PTHR11774:SF11">
    <property type="entry name" value="GERANYLGERANYL TRANSFERASE TYPE-2 SUBUNIT BETA"/>
    <property type="match status" value="1"/>
</dbReference>
<dbReference type="SUPFAM" id="SSF48239">
    <property type="entry name" value="Terpenoid cyclases/Protein prenyltransferases"/>
    <property type="match status" value="3"/>
</dbReference>